<dbReference type="EMBL" id="KL198133">
    <property type="protein sequence ID" value="KDQ06501.1"/>
    <property type="molecule type" value="Genomic_DNA"/>
</dbReference>
<gene>
    <name evidence="1" type="ORF">BOTBODRAFT_247190</name>
</gene>
<organism evidence="1 2">
    <name type="scientific">Botryobasidium botryosum (strain FD-172 SS1)</name>
    <dbReference type="NCBI Taxonomy" id="930990"/>
    <lineage>
        <taxon>Eukaryota</taxon>
        <taxon>Fungi</taxon>
        <taxon>Dikarya</taxon>
        <taxon>Basidiomycota</taxon>
        <taxon>Agaricomycotina</taxon>
        <taxon>Agaricomycetes</taxon>
        <taxon>Cantharellales</taxon>
        <taxon>Botryobasidiaceae</taxon>
        <taxon>Botryobasidium</taxon>
    </lineage>
</organism>
<reference evidence="2" key="1">
    <citation type="journal article" date="2014" name="Proc. Natl. Acad. Sci. U.S.A.">
        <title>Extensive sampling of basidiomycete genomes demonstrates inadequacy of the white-rot/brown-rot paradigm for wood decay fungi.</title>
        <authorList>
            <person name="Riley R."/>
            <person name="Salamov A.A."/>
            <person name="Brown D.W."/>
            <person name="Nagy L.G."/>
            <person name="Floudas D."/>
            <person name="Held B.W."/>
            <person name="Levasseur A."/>
            <person name="Lombard V."/>
            <person name="Morin E."/>
            <person name="Otillar R."/>
            <person name="Lindquist E.A."/>
            <person name="Sun H."/>
            <person name="LaButti K.M."/>
            <person name="Schmutz J."/>
            <person name="Jabbour D."/>
            <person name="Luo H."/>
            <person name="Baker S.E."/>
            <person name="Pisabarro A.G."/>
            <person name="Walton J.D."/>
            <person name="Blanchette R.A."/>
            <person name="Henrissat B."/>
            <person name="Martin F."/>
            <person name="Cullen D."/>
            <person name="Hibbett D.S."/>
            <person name="Grigoriev I.V."/>
        </authorList>
    </citation>
    <scope>NUCLEOTIDE SEQUENCE [LARGE SCALE GENOMIC DNA]</scope>
    <source>
        <strain evidence="2">FD-172 SS1</strain>
    </source>
</reference>
<accession>A0A067M4J3</accession>
<dbReference type="AlphaFoldDB" id="A0A067M4J3"/>
<evidence type="ECO:0000313" key="2">
    <source>
        <dbReference type="Proteomes" id="UP000027195"/>
    </source>
</evidence>
<dbReference type="Proteomes" id="UP000027195">
    <property type="component" value="Unassembled WGS sequence"/>
</dbReference>
<keyword evidence="2" id="KW-1185">Reference proteome</keyword>
<dbReference type="HOGENOM" id="CLU_2573573_0_0_1"/>
<protein>
    <submittedName>
        <fullName evidence="1">Uncharacterized protein</fullName>
    </submittedName>
</protein>
<sequence>MLHSPESQSLPSLPFTTCLRLVGIRTQQAKHDRSRTTARAIEFCNRAMVTMCNRAQHCLRPNQNCSLPSTGPKYIKKPIFS</sequence>
<proteinExistence type="predicted"/>
<name>A0A067M4J3_BOTB1</name>
<evidence type="ECO:0000313" key="1">
    <source>
        <dbReference type="EMBL" id="KDQ06501.1"/>
    </source>
</evidence>
<dbReference type="InParanoid" id="A0A067M4J3"/>